<feature type="compositionally biased region" description="Pro residues" evidence="1">
    <location>
        <begin position="104"/>
        <end position="122"/>
    </location>
</feature>
<organism evidence="2 3">
    <name type="scientific">Tanacetum coccineum</name>
    <dbReference type="NCBI Taxonomy" id="301880"/>
    <lineage>
        <taxon>Eukaryota</taxon>
        <taxon>Viridiplantae</taxon>
        <taxon>Streptophyta</taxon>
        <taxon>Embryophyta</taxon>
        <taxon>Tracheophyta</taxon>
        <taxon>Spermatophyta</taxon>
        <taxon>Magnoliopsida</taxon>
        <taxon>eudicotyledons</taxon>
        <taxon>Gunneridae</taxon>
        <taxon>Pentapetalae</taxon>
        <taxon>asterids</taxon>
        <taxon>campanulids</taxon>
        <taxon>Asterales</taxon>
        <taxon>Asteraceae</taxon>
        <taxon>Asteroideae</taxon>
        <taxon>Anthemideae</taxon>
        <taxon>Anthemidinae</taxon>
        <taxon>Tanacetum</taxon>
    </lineage>
</organism>
<reference evidence="2" key="2">
    <citation type="submission" date="2022-01" db="EMBL/GenBank/DDBJ databases">
        <authorList>
            <person name="Yamashiro T."/>
            <person name="Shiraishi A."/>
            <person name="Satake H."/>
            <person name="Nakayama K."/>
        </authorList>
    </citation>
    <scope>NUCLEOTIDE SEQUENCE</scope>
</reference>
<feature type="compositionally biased region" description="Low complexity" evidence="1">
    <location>
        <begin position="123"/>
        <end position="135"/>
    </location>
</feature>
<name>A0ABQ5DID6_9ASTR</name>
<protein>
    <submittedName>
        <fullName evidence="2">Uncharacterized protein</fullName>
    </submittedName>
</protein>
<evidence type="ECO:0000256" key="1">
    <source>
        <dbReference type="SAM" id="MobiDB-lite"/>
    </source>
</evidence>
<comment type="caution">
    <text evidence="2">The sequence shown here is derived from an EMBL/GenBank/DDBJ whole genome shotgun (WGS) entry which is preliminary data.</text>
</comment>
<feature type="compositionally biased region" description="Basic and acidic residues" evidence="1">
    <location>
        <begin position="61"/>
        <end position="71"/>
    </location>
</feature>
<gene>
    <name evidence="2" type="ORF">Tco_0938850</name>
</gene>
<accession>A0ABQ5DID6</accession>
<feature type="compositionally biased region" description="Low complexity" evidence="1">
    <location>
        <begin position="154"/>
        <end position="169"/>
    </location>
</feature>
<reference evidence="2" key="1">
    <citation type="journal article" date="2022" name="Int. J. Mol. Sci.">
        <title>Draft Genome of Tanacetum Coccineum: Genomic Comparison of Closely Related Tanacetum-Family Plants.</title>
        <authorList>
            <person name="Yamashiro T."/>
            <person name="Shiraishi A."/>
            <person name="Nakayama K."/>
            <person name="Satake H."/>
        </authorList>
    </citation>
    <scope>NUCLEOTIDE SEQUENCE</scope>
</reference>
<dbReference type="EMBL" id="BQNB010015349">
    <property type="protein sequence ID" value="GJT38985.1"/>
    <property type="molecule type" value="Genomic_DNA"/>
</dbReference>
<evidence type="ECO:0000313" key="3">
    <source>
        <dbReference type="Proteomes" id="UP001151760"/>
    </source>
</evidence>
<feature type="compositionally biased region" description="Basic residues" evidence="1">
    <location>
        <begin position="90"/>
        <end position="99"/>
    </location>
</feature>
<keyword evidence="3" id="KW-1185">Reference proteome</keyword>
<proteinExistence type="predicted"/>
<feature type="region of interest" description="Disordered" evidence="1">
    <location>
        <begin position="61"/>
        <end position="173"/>
    </location>
</feature>
<evidence type="ECO:0000313" key="2">
    <source>
        <dbReference type="EMBL" id="GJT38985.1"/>
    </source>
</evidence>
<sequence>MADMVQDNLALEERLDKHGSKLYKLENLNIPHQVSKVVDEIVTDAVDWAIQAPLRDRFRDLPEAESKETRTRTHIAVGKPNPTKLMKITRSSRRKKKMRHESPKTPPGSLPHQPPPPLPPAGPSGTSGSSGASGSFQLPPPPPPPPSTNPSDQSKSTTAPSSSKTVTSAEYTAWTTNDTWLKPYVLSIPKDLLMDADSAPDE</sequence>
<dbReference type="Proteomes" id="UP001151760">
    <property type="component" value="Unassembled WGS sequence"/>
</dbReference>
<feature type="compositionally biased region" description="Pro residues" evidence="1">
    <location>
        <begin position="138"/>
        <end position="148"/>
    </location>
</feature>